<evidence type="ECO:0000313" key="2">
    <source>
        <dbReference type="Proteomes" id="UP000887013"/>
    </source>
</evidence>
<evidence type="ECO:0000313" key="1">
    <source>
        <dbReference type="EMBL" id="GFT33473.1"/>
    </source>
</evidence>
<reference evidence="1" key="1">
    <citation type="submission" date="2020-08" db="EMBL/GenBank/DDBJ databases">
        <title>Multicomponent nature underlies the extraordinary mechanical properties of spider dragline silk.</title>
        <authorList>
            <person name="Kono N."/>
            <person name="Nakamura H."/>
            <person name="Mori M."/>
            <person name="Yoshida Y."/>
            <person name="Ohtoshi R."/>
            <person name="Malay A.D."/>
            <person name="Moran D.A.P."/>
            <person name="Tomita M."/>
            <person name="Numata K."/>
            <person name="Arakawa K."/>
        </authorList>
    </citation>
    <scope>NUCLEOTIDE SEQUENCE</scope>
</reference>
<protein>
    <submittedName>
        <fullName evidence="1">Uncharacterized protein</fullName>
    </submittedName>
</protein>
<dbReference type="AlphaFoldDB" id="A0A8X6NVR8"/>
<sequence length="132" mass="15045">MDSHVTSGLACRSCHPLDSNSRLKICDCAFTTPILRVPKTCYSHGSAIGHHSIRNTCCHGVPAYKWLQEKFPHPPLDTPECNKACQEIRMKPLDLWLPHCKYEKPTSRKDFYVVHVCECYNPSKVLQCARFA</sequence>
<dbReference type="Proteomes" id="UP000887013">
    <property type="component" value="Unassembled WGS sequence"/>
</dbReference>
<keyword evidence="2" id="KW-1185">Reference proteome</keyword>
<dbReference type="OrthoDB" id="6418759at2759"/>
<organism evidence="1 2">
    <name type="scientific">Nephila pilipes</name>
    <name type="common">Giant wood spider</name>
    <name type="synonym">Nephila maculata</name>
    <dbReference type="NCBI Taxonomy" id="299642"/>
    <lineage>
        <taxon>Eukaryota</taxon>
        <taxon>Metazoa</taxon>
        <taxon>Ecdysozoa</taxon>
        <taxon>Arthropoda</taxon>
        <taxon>Chelicerata</taxon>
        <taxon>Arachnida</taxon>
        <taxon>Araneae</taxon>
        <taxon>Araneomorphae</taxon>
        <taxon>Entelegynae</taxon>
        <taxon>Araneoidea</taxon>
        <taxon>Nephilidae</taxon>
        <taxon>Nephila</taxon>
    </lineage>
</organism>
<dbReference type="EMBL" id="BMAW01013352">
    <property type="protein sequence ID" value="GFT33473.1"/>
    <property type="molecule type" value="Genomic_DNA"/>
</dbReference>
<gene>
    <name evidence="1" type="primary">AVEN_61721_1</name>
    <name evidence="1" type="ORF">NPIL_668771</name>
</gene>
<proteinExistence type="predicted"/>
<comment type="caution">
    <text evidence="1">The sequence shown here is derived from an EMBL/GenBank/DDBJ whole genome shotgun (WGS) entry which is preliminary data.</text>
</comment>
<accession>A0A8X6NVR8</accession>
<name>A0A8X6NVR8_NEPPI</name>